<dbReference type="GeneID" id="93333151"/>
<protein>
    <submittedName>
        <fullName evidence="1">Uncharacterized protein</fullName>
    </submittedName>
</protein>
<proteinExistence type="predicted"/>
<reference evidence="1 2" key="1">
    <citation type="submission" date="2018-08" db="EMBL/GenBank/DDBJ databases">
        <title>A genome reference for cultivated species of the human gut microbiota.</title>
        <authorList>
            <person name="Zou Y."/>
            <person name="Xue W."/>
            <person name="Luo G."/>
        </authorList>
    </citation>
    <scope>NUCLEOTIDE SEQUENCE [LARGE SCALE GENOMIC DNA]</scope>
    <source>
        <strain evidence="1 2">AF19-21</strain>
    </source>
</reference>
<sequence length="134" mass="15840">MQRTDMERFAFLYLCGSKDEEILTGKEKMAYSDFDRLTYLTDFFGFTSYNLEIWNQYVGLFSEQFEALIQLINEAYPEELDFSGDDSGYRLHEMWIGDFCKSAPTEDLKEWLRHEAVEISEVNGLEYKETESEV</sequence>
<name>A0A3E2WYB0_9FIRM</name>
<evidence type="ECO:0000313" key="2">
    <source>
        <dbReference type="Proteomes" id="UP000261111"/>
    </source>
</evidence>
<organism evidence="1 2">
    <name type="scientific">Hungatella hathewayi</name>
    <dbReference type="NCBI Taxonomy" id="154046"/>
    <lineage>
        <taxon>Bacteria</taxon>
        <taxon>Bacillati</taxon>
        <taxon>Bacillota</taxon>
        <taxon>Clostridia</taxon>
        <taxon>Lachnospirales</taxon>
        <taxon>Lachnospiraceae</taxon>
        <taxon>Hungatella</taxon>
    </lineage>
</organism>
<dbReference type="RefSeq" id="WP_025655160.1">
    <property type="nucleotide sequence ID" value="NZ_QVIA01000006.1"/>
</dbReference>
<dbReference type="Proteomes" id="UP000261111">
    <property type="component" value="Unassembled WGS sequence"/>
</dbReference>
<accession>A0A3E2WYB0</accession>
<dbReference type="AlphaFoldDB" id="A0A3E2WYB0"/>
<gene>
    <name evidence="1" type="ORF">DWX41_06790</name>
</gene>
<dbReference type="EMBL" id="QVIA01000006">
    <property type="protein sequence ID" value="RGC33306.1"/>
    <property type="molecule type" value="Genomic_DNA"/>
</dbReference>
<evidence type="ECO:0000313" key="1">
    <source>
        <dbReference type="EMBL" id="RGC33306.1"/>
    </source>
</evidence>
<comment type="caution">
    <text evidence="1">The sequence shown here is derived from an EMBL/GenBank/DDBJ whole genome shotgun (WGS) entry which is preliminary data.</text>
</comment>